<dbReference type="GO" id="GO:0000049">
    <property type="term" value="F:tRNA binding"/>
    <property type="evidence" value="ECO:0007669"/>
    <property type="project" value="UniProtKB-KW"/>
</dbReference>
<evidence type="ECO:0000313" key="9">
    <source>
        <dbReference type="Proteomes" id="UP000324748"/>
    </source>
</evidence>
<keyword evidence="6" id="KW-0694">RNA-binding</keyword>
<keyword evidence="6" id="KW-0820">tRNA-binding</keyword>
<organism evidence="8 9">
    <name type="scientific">Puccinia graminis f. sp. tritici</name>
    <dbReference type="NCBI Taxonomy" id="56615"/>
    <lineage>
        <taxon>Eukaryota</taxon>
        <taxon>Fungi</taxon>
        <taxon>Dikarya</taxon>
        <taxon>Basidiomycota</taxon>
        <taxon>Pucciniomycotina</taxon>
        <taxon>Pucciniomycetes</taxon>
        <taxon>Pucciniales</taxon>
        <taxon>Pucciniaceae</taxon>
        <taxon>Puccinia</taxon>
    </lineage>
</organism>
<dbReference type="PANTHER" id="PTHR10472:SF5">
    <property type="entry name" value="D-AMINOACYL-TRNA DEACYLASE 1"/>
    <property type="match status" value="1"/>
</dbReference>
<dbReference type="SUPFAM" id="SSF69500">
    <property type="entry name" value="DTD-like"/>
    <property type="match status" value="2"/>
</dbReference>
<name>A0A5B0MQU7_PUCGR</name>
<dbReference type="GO" id="GO:0005737">
    <property type="term" value="C:cytoplasm"/>
    <property type="evidence" value="ECO:0007669"/>
    <property type="project" value="UniProtKB-SubCell"/>
</dbReference>
<evidence type="ECO:0000256" key="7">
    <source>
        <dbReference type="SAM" id="MobiDB-lite"/>
    </source>
</evidence>
<keyword evidence="6" id="KW-0378">Hydrolase</keyword>
<reference evidence="8 9" key="1">
    <citation type="submission" date="2019-05" db="EMBL/GenBank/DDBJ databases">
        <title>Emergence of the Ug99 lineage of the wheat stem rust pathogen through somatic hybridization.</title>
        <authorList>
            <person name="Li F."/>
            <person name="Upadhyaya N.M."/>
            <person name="Sperschneider J."/>
            <person name="Matny O."/>
            <person name="Nguyen-Phuc H."/>
            <person name="Mago R."/>
            <person name="Raley C."/>
            <person name="Miller M.E."/>
            <person name="Silverstein K.A.T."/>
            <person name="Henningsen E."/>
            <person name="Hirsch C.D."/>
            <person name="Visser B."/>
            <person name="Pretorius Z.A."/>
            <person name="Steffenson B.J."/>
            <person name="Schwessinger B."/>
            <person name="Dodds P.N."/>
            <person name="Figueroa M."/>
        </authorList>
    </citation>
    <scope>NUCLEOTIDE SEQUENCE [LARGE SCALE GENOMIC DNA]</scope>
    <source>
        <strain evidence="8">21-0</strain>
    </source>
</reference>
<evidence type="ECO:0000256" key="3">
    <source>
        <dbReference type="ARBA" id="ARBA00020007"/>
    </source>
</evidence>
<evidence type="ECO:0000256" key="1">
    <source>
        <dbReference type="ARBA" id="ARBA00009673"/>
    </source>
</evidence>
<dbReference type="EC" id="3.1.1.96" evidence="2 6"/>
<dbReference type="HAMAP" id="MF_00518">
    <property type="entry name" value="Deacylase_Dtd"/>
    <property type="match status" value="1"/>
</dbReference>
<dbReference type="EMBL" id="VSWC01000144">
    <property type="protein sequence ID" value="KAA1078289.1"/>
    <property type="molecule type" value="Genomic_DNA"/>
</dbReference>
<proteinExistence type="inferred from homology"/>
<dbReference type="GO" id="GO:0106026">
    <property type="term" value="F:Gly-tRNA(Ala) deacylase activity"/>
    <property type="evidence" value="ECO:0007669"/>
    <property type="project" value="RHEA"/>
</dbReference>
<gene>
    <name evidence="8" type="primary">DTD1_4</name>
    <name evidence="8" type="ORF">PGT21_032791</name>
</gene>
<evidence type="ECO:0000256" key="5">
    <source>
        <dbReference type="ARBA" id="ARBA00048018"/>
    </source>
</evidence>
<feature type="compositionally biased region" description="Polar residues" evidence="7">
    <location>
        <begin position="75"/>
        <end position="88"/>
    </location>
</feature>
<comment type="catalytic activity">
    <reaction evidence="5">
        <text>a D-aminoacyl-tRNA + H2O = a tRNA + a D-alpha-amino acid + H(+)</text>
        <dbReference type="Rhea" id="RHEA:13953"/>
        <dbReference type="Rhea" id="RHEA-COMP:10123"/>
        <dbReference type="Rhea" id="RHEA-COMP:10124"/>
        <dbReference type="ChEBI" id="CHEBI:15377"/>
        <dbReference type="ChEBI" id="CHEBI:15378"/>
        <dbReference type="ChEBI" id="CHEBI:59871"/>
        <dbReference type="ChEBI" id="CHEBI:78442"/>
        <dbReference type="ChEBI" id="CHEBI:79333"/>
        <dbReference type="EC" id="3.1.1.96"/>
    </reaction>
</comment>
<evidence type="ECO:0000256" key="4">
    <source>
        <dbReference type="ARBA" id="ARBA00047676"/>
    </source>
</evidence>
<evidence type="ECO:0000313" key="8">
    <source>
        <dbReference type="EMBL" id="KAA1078289.1"/>
    </source>
</evidence>
<feature type="compositionally biased region" description="Basic and acidic residues" evidence="7">
    <location>
        <begin position="111"/>
        <end position="122"/>
    </location>
</feature>
<comment type="subcellular location">
    <subcellularLocation>
        <location evidence="6">Cytoplasm</location>
    </subcellularLocation>
</comment>
<keyword evidence="9" id="KW-1185">Reference proteome</keyword>
<dbReference type="PANTHER" id="PTHR10472">
    <property type="entry name" value="D-TYROSYL-TRNA TYR DEACYLASE"/>
    <property type="match status" value="1"/>
</dbReference>
<comment type="caution">
    <text evidence="8">The sequence shown here is derived from an EMBL/GenBank/DDBJ whole genome shotgun (WGS) entry which is preliminary data.</text>
</comment>
<dbReference type="GO" id="GO:0051500">
    <property type="term" value="F:D-tyrosyl-tRNA(Tyr) deacylase activity"/>
    <property type="evidence" value="ECO:0007669"/>
    <property type="project" value="TreeGrafter"/>
</dbReference>
<comment type="similarity">
    <text evidence="1 6">Belongs to the DTD family.</text>
</comment>
<feature type="region of interest" description="Disordered" evidence="7">
    <location>
        <begin position="63"/>
        <end position="122"/>
    </location>
</feature>
<dbReference type="NCBIfam" id="TIGR00256">
    <property type="entry name" value="D-aminoacyl-tRNA deacylase"/>
    <property type="match status" value="1"/>
</dbReference>
<feature type="compositionally biased region" description="Basic and acidic residues" evidence="7">
    <location>
        <begin position="89"/>
        <end position="99"/>
    </location>
</feature>
<keyword evidence="6" id="KW-0963">Cytoplasm</keyword>
<dbReference type="Proteomes" id="UP000324748">
    <property type="component" value="Unassembled WGS sequence"/>
</dbReference>
<evidence type="ECO:0000256" key="6">
    <source>
        <dbReference type="RuleBase" id="RU003470"/>
    </source>
</evidence>
<protein>
    <recommendedName>
        <fullName evidence="3 6">D-aminoacyl-tRNA deacylase</fullName>
        <ecNumber evidence="2 6">3.1.1.96</ecNumber>
    </recommendedName>
</protein>
<accession>A0A5B0MQU7</accession>
<dbReference type="Pfam" id="PF02580">
    <property type="entry name" value="Tyr_Deacylase"/>
    <property type="match status" value="2"/>
</dbReference>
<dbReference type="InterPro" id="IPR023509">
    <property type="entry name" value="DTD-like_sf"/>
</dbReference>
<dbReference type="Gene3D" id="3.50.80.10">
    <property type="entry name" value="D-tyrosyl-tRNA(Tyr) deacylase"/>
    <property type="match status" value="1"/>
</dbReference>
<sequence length="209" mass="22900">MRAVIQRVTSASVTVNQTEISRIGKGLCVLIGIGTDDTTKEMSYIVSKILSLRLFPSSASSSSSASSLSLPSNPTPIQSAIHPTTTYKNTEDNQPDHHLTRGNNNLDQQEEEKPSSAHKEWTKSVRDIDGEVLIVSQFTLMAKTKKGNKPDFHNAMKTDLSKALYEELLKSLKSTYSEALIKEGQFGAMMNVNISNDGPVTIILDTNDK</sequence>
<dbReference type="InterPro" id="IPR003732">
    <property type="entry name" value="Daa-tRNA_deacyls_DTD"/>
</dbReference>
<comment type="catalytic activity">
    <reaction evidence="4">
        <text>glycyl-tRNA(Ala) + H2O = tRNA(Ala) + glycine + H(+)</text>
        <dbReference type="Rhea" id="RHEA:53744"/>
        <dbReference type="Rhea" id="RHEA-COMP:9657"/>
        <dbReference type="Rhea" id="RHEA-COMP:13640"/>
        <dbReference type="ChEBI" id="CHEBI:15377"/>
        <dbReference type="ChEBI" id="CHEBI:15378"/>
        <dbReference type="ChEBI" id="CHEBI:57305"/>
        <dbReference type="ChEBI" id="CHEBI:78442"/>
        <dbReference type="ChEBI" id="CHEBI:78522"/>
        <dbReference type="EC" id="3.1.1.96"/>
    </reaction>
</comment>
<feature type="compositionally biased region" description="Low complexity" evidence="7">
    <location>
        <begin position="63"/>
        <end position="72"/>
    </location>
</feature>
<dbReference type="OrthoDB" id="275783at2759"/>
<evidence type="ECO:0000256" key="2">
    <source>
        <dbReference type="ARBA" id="ARBA00013056"/>
    </source>
</evidence>
<dbReference type="AlphaFoldDB" id="A0A5B0MQU7"/>